<dbReference type="PROSITE" id="PS50048">
    <property type="entry name" value="ZN2_CY6_FUNGAL_2"/>
    <property type="match status" value="1"/>
</dbReference>
<dbReference type="InterPro" id="IPR036864">
    <property type="entry name" value="Zn2-C6_fun-type_DNA-bd_sf"/>
</dbReference>
<keyword evidence="5" id="KW-1185">Reference proteome</keyword>
<reference evidence="4 5" key="1">
    <citation type="submission" date="2018-12" db="EMBL/GenBank/DDBJ databases">
        <authorList>
            <person name="Tiukova I."/>
            <person name="Dainat J."/>
        </authorList>
    </citation>
    <scope>NUCLEOTIDE SEQUENCE [LARGE SCALE GENOMIC DNA]</scope>
</reference>
<dbReference type="InParanoid" id="A0A448YFE0"/>
<evidence type="ECO:0000256" key="1">
    <source>
        <dbReference type="ARBA" id="ARBA00004123"/>
    </source>
</evidence>
<proteinExistence type="predicted"/>
<dbReference type="SMART" id="SM00066">
    <property type="entry name" value="GAL4"/>
    <property type="match status" value="1"/>
</dbReference>
<accession>A0A448YFE0</accession>
<dbReference type="OrthoDB" id="3986994at2759"/>
<sequence length="789" mass="89694">MAPPIIKKRNRKYIVCANCRRRKTKCDRRYPCSHCTKAGIKCVYKLKDGTSLDEVNILDLTRDITSKEGSPRADAQSQSNARGCTSPILDIKLPKVKRSIIFSKPSMTVFIGSTSWIWLVLSRPSFKNLFSGIDSTMHKQKKEFQDNHKSISHRLTVIDSDPEQLAIIQLTEDIICPNYYQFQERLVYFQNNLNGLLYSNFVPMDVVHSLFLSYFTVNDGTDTPSTASSASLPADSAGSGRLSKFLPPKKPYLYSDISLITAIVSLSVIFTRYAANSPFHYQLTVPADELISLSLKLLNASNFRRKKTYQGLLSLILLRSCLFVFDNIEGCHQEFESYPMLQTCIDYCYQMGLHTDPDITETFLFKDQLIMKTRSMPNSGRIELWNYLQTQDAYHSIAIGTPILIHYEFCAKFKRKSDSFFETTREEAVMIMRKLSFVINSLRTVSIREILNLISQVIGFCYRIPAAKFLLPGIPLVGIDLDEVAYLFKLKLLTLQNVPSLCSMIMTGISSLHQSNPELLKNMETMNLLNGLSKEMYRQSILSIAISLHHIRYICEGRSVFGPEKNGKYVVYFRDLFATSLGQSFLTWFIFLLPRATKNPELIGELQNETMLFSYPPEDNGYPNNIDLVVLEKAFFHDFNGQSVNLGEQLCTKLMSSSELTTFASSFHEALRDNMIMKSSIDSYLIVKSIVVWPYIIGTIEECKASLDSRQMTVRDVIKIARTKVEKEFNEGGVNDSGDQLERMFDSLFADQDWLNVDEIDNVFEKNPLAELNGDGDASEKAWVVDGAN</sequence>
<dbReference type="PANTHER" id="PTHR31001:SF90">
    <property type="entry name" value="CENTROMERE DNA-BINDING PROTEIN COMPLEX CBF3 SUBUNIT B"/>
    <property type="match status" value="1"/>
</dbReference>
<dbReference type="InterPro" id="IPR050613">
    <property type="entry name" value="Sec_Metabolite_Reg"/>
</dbReference>
<organism evidence="4 5">
    <name type="scientific">Brettanomyces naardenensis</name>
    <name type="common">Yeast</name>
    <dbReference type="NCBI Taxonomy" id="13370"/>
    <lineage>
        <taxon>Eukaryota</taxon>
        <taxon>Fungi</taxon>
        <taxon>Dikarya</taxon>
        <taxon>Ascomycota</taxon>
        <taxon>Saccharomycotina</taxon>
        <taxon>Pichiomycetes</taxon>
        <taxon>Pichiales</taxon>
        <taxon>Pichiaceae</taxon>
        <taxon>Brettanomyces</taxon>
    </lineage>
</organism>
<dbReference type="CDD" id="cd12148">
    <property type="entry name" value="fungal_TF_MHR"/>
    <property type="match status" value="1"/>
</dbReference>
<dbReference type="EMBL" id="CAACVR010000001">
    <property type="protein sequence ID" value="VEU19644.1"/>
    <property type="molecule type" value="Genomic_DNA"/>
</dbReference>
<dbReference type="GO" id="GO:0005634">
    <property type="term" value="C:nucleus"/>
    <property type="evidence" value="ECO:0007669"/>
    <property type="project" value="UniProtKB-SubCell"/>
</dbReference>
<dbReference type="CDD" id="cd00067">
    <property type="entry name" value="GAL4"/>
    <property type="match status" value="1"/>
</dbReference>
<dbReference type="Gene3D" id="4.10.240.10">
    <property type="entry name" value="Zn(2)-C6 fungal-type DNA-binding domain"/>
    <property type="match status" value="1"/>
</dbReference>
<dbReference type="GO" id="GO:0000981">
    <property type="term" value="F:DNA-binding transcription factor activity, RNA polymerase II-specific"/>
    <property type="evidence" value="ECO:0007669"/>
    <property type="project" value="InterPro"/>
</dbReference>
<evidence type="ECO:0000313" key="5">
    <source>
        <dbReference type="Proteomes" id="UP000290900"/>
    </source>
</evidence>
<dbReference type="STRING" id="13370.A0A448YFE0"/>
<dbReference type="InterPro" id="IPR001138">
    <property type="entry name" value="Zn2Cys6_DnaBD"/>
</dbReference>
<protein>
    <submittedName>
        <fullName evidence="4">DEKNAAC100429</fullName>
    </submittedName>
</protein>
<dbReference type="FunCoup" id="A0A448YFE0">
    <property type="interactions" value="1363"/>
</dbReference>
<gene>
    <name evidence="4" type="ORF">BRENAR_LOCUS381</name>
</gene>
<dbReference type="SUPFAM" id="SSF57701">
    <property type="entry name" value="Zn2/Cys6 DNA-binding domain"/>
    <property type="match status" value="1"/>
</dbReference>
<evidence type="ECO:0000259" key="3">
    <source>
        <dbReference type="PROSITE" id="PS50048"/>
    </source>
</evidence>
<dbReference type="GO" id="GO:0008270">
    <property type="term" value="F:zinc ion binding"/>
    <property type="evidence" value="ECO:0007669"/>
    <property type="project" value="InterPro"/>
</dbReference>
<dbReference type="AlphaFoldDB" id="A0A448YFE0"/>
<feature type="domain" description="Zn(2)-C6 fungal-type" evidence="3">
    <location>
        <begin position="15"/>
        <end position="44"/>
    </location>
</feature>
<dbReference type="Proteomes" id="UP000290900">
    <property type="component" value="Unassembled WGS sequence"/>
</dbReference>
<dbReference type="PROSITE" id="PS00463">
    <property type="entry name" value="ZN2_CY6_FUNGAL_1"/>
    <property type="match status" value="1"/>
</dbReference>
<evidence type="ECO:0000313" key="4">
    <source>
        <dbReference type="EMBL" id="VEU19644.1"/>
    </source>
</evidence>
<dbReference type="Pfam" id="PF00172">
    <property type="entry name" value="Zn_clus"/>
    <property type="match status" value="1"/>
</dbReference>
<dbReference type="PANTHER" id="PTHR31001">
    <property type="entry name" value="UNCHARACTERIZED TRANSCRIPTIONAL REGULATORY PROTEIN"/>
    <property type="match status" value="1"/>
</dbReference>
<comment type="subcellular location">
    <subcellularLocation>
        <location evidence="1">Nucleus</location>
    </subcellularLocation>
</comment>
<name>A0A448YFE0_BRENA</name>
<evidence type="ECO:0000256" key="2">
    <source>
        <dbReference type="ARBA" id="ARBA00023242"/>
    </source>
</evidence>
<keyword evidence="2" id="KW-0539">Nucleus</keyword>